<dbReference type="SMART" id="SM00354">
    <property type="entry name" value="HTH_LACI"/>
    <property type="match status" value="1"/>
</dbReference>
<feature type="domain" description="HTH lacI-type" evidence="4">
    <location>
        <begin position="3"/>
        <end position="57"/>
    </location>
</feature>
<evidence type="ECO:0000256" key="2">
    <source>
        <dbReference type="ARBA" id="ARBA00023125"/>
    </source>
</evidence>
<dbReference type="GO" id="GO:0000976">
    <property type="term" value="F:transcription cis-regulatory region binding"/>
    <property type="evidence" value="ECO:0007669"/>
    <property type="project" value="TreeGrafter"/>
</dbReference>
<dbReference type="Pfam" id="PF13377">
    <property type="entry name" value="Peripla_BP_3"/>
    <property type="match status" value="1"/>
</dbReference>
<dbReference type="SUPFAM" id="SSF53822">
    <property type="entry name" value="Periplasmic binding protein-like I"/>
    <property type="match status" value="1"/>
</dbReference>
<dbReference type="InterPro" id="IPR046335">
    <property type="entry name" value="LacI/GalR-like_sensor"/>
</dbReference>
<reference evidence="5" key="1">
    <citation type="submission" date="2020-12" db="EMBL/GenBank/DDBJ databases">
        <title>Clostridium thailandense sp. nov., a novel acetogenic bacterium isolated from peat land soil in Thailand.</title>
        <authorList>
            <person name="Chaikitkaew S."/>
            <person name="Birkeland N.K."/>
        </authorList>
    </citation>
    <scope>NUCLEOTIDE SEQUENCE</scope>
    <source>
        <strain evidence="5">DSM 17425</strain>
    </source>
</reference>
<dbReference type="AlphaFoldDB" id="A0A934HWF4"/>
<dbReference type="InterPro" id="IPR010982">
    <property type="entry name" value="Lambda_DNA-bd_dom_sf"/>
</dbReference>
<dbReference type="InterPro" id="IPR028082">
    <property type="entry name" value="Peripla_BP_I"/>
</dbReference>
<dbReference type="PROSITE" id="PS00356">
    <property type="entry name" value="HTH_LACI_1"/>
    <property type="match status" value="1"/>
</dbReference>
<keyword evidence="1" id="KW-0805">Transcription regulation</keyword>
<dbReference type="PANTHER" id="PTHR30146">
    <property type="entry name" value="LACI-RELATED TRANSCRIPTIONAL REPRESSOR"/>
    <property type="match status" value="1"/>
</dbReference>
<dbReference type="Proteomes" id="UP000622687">
    <property type="component" value="Unassembled WGS sequence"/>
</dbReference>
<dbReference type="CDD" id="cd01392">
    <property type="entry name" value="HTH_LacI"/>
    <property type="match status" value="1"/>
</dbReference>
<gene>
    <name evidence="5" type="ORF">I6U51_05675</name>
</gene>
<protein>
    <submittedName>
        <fullName evidence="5">LacI family DNA-binding transcriptional regulator</fullName>
    </submittedName>
</protein>
<sequence>MSVTIKDVAREANVSPSTVSRVIAENPRISEETKKRVNDAIKKLNYHPNIIARSLTNKATKVIGIVLPSEAEDLSKNPFFIQVMTGISAYAKKSGYYIMYTFCKTEEEEEESIRNYVNSNLVDGIILTVARFKDKCIKYLQEIEFPFVVIGRPEDTKNVLWVDNDNFHAMYDVVSKLLRRGHKEIAFIGANSELNVSKDRLSGYKQAHKIHGVDVDETTIIEVGAFKKDLGYEAMKTILDIKIPTAIVTTDDLLAFGVNSYLVENNIKGISIVGFNNNPLAEYQKPSLTSVDINSREIGYYAAKLLVDRLQNRIKETHYIIETNLIERESTVKK</sequence>
<evidence type="ECO:0000256" key="3">
    <source>
        <dbReference type="ARBA" id="ARBA00023163"/>
    </source>
</evidence>
<accession>A0A934HWF4</accession>
<organism evidence="5 6">
    <name type="scientific">Clostridium aciditolerans</name>
    <dbReference type="NCBI Taxonomy" id="339861"/>
    <lineage>
        <taxon>Bacteria</taxon>
        <taxon>Bacillati</taxon>
        <taxon>Bacillota</taxon>
        <taxon>Clostridia</taxon>
        <taxon>Eubacteriales</taxon>
        <taxon>Clostridiaceae</taxon>
        <taxon>Clostridium</taxon>
    </lineage>
</organism>
<keyword evidence="6" id="KW-1185">Reference proteome</keyword>
<evidence type="ECO:0000313" key="6">
    <source>
        <dbReference type="Proteomes" id="UP000622687"/>
    </source>
</evidence>
<dbReference type="SUPFAM" id="SSF47413">
    <property type="entry name" value="lambda repressor-like DNA-binding domains"/>
    <property type="match status" value="1"/>
</dbReference>
<name>A0A934HWF4_9CLOT</name>
<evidence type="ECO:0000256" key="1">
    <source>
        <dbReference type="ARBA" id="ARBA00023015"/>
    </source>
</evidence>
<proteinExistence type="predicted"/>
<dbReference type="CDD" id="cd06294">
    <property type="entry name" value="PBP1_MalR-like"/>
    <property type="match status" value="1"/>
</dbReference>
<dbReference type="Gene3D" id="1.10.260.40">
    <property type="entry name" value="lambda repressor-like DNA-binding domains"/>
    <property type="match status" value="1"/>
</dbReference>
<dbReference type="Gene3D" id="3.40.50.2300">
    <property type="match status" value="2"/>
</dbReference>
<keyword evidence="2 5" id="KW-0238">DNA-binding</keyword>
<dbReference type="FunFam" id="1.10.260.40:FF:000002">
    <property type="entry name" value="HTH-type transcriptional repressor PurR"/>
    <property type="match status" value="1"/>
</dbReference>
<comment type="caution">
    <text evidence="5">The sequence shown here is derived from an EMBL/GenBank/DDBJ whole genome shotgun (WGS) entry which is preliminary data.</text>
</comment>
<evidence type="ECO:0000259" key="4">
    <source>
        <dbReference type="PROSITE" id="PS50932"/>
    </source>
</evidence>
<dbReference type="GO" id="GO:0003700">
    <property type="term" value="F:DNA-binding transcription factor activity"/>
    <property type="evidence" value="ECO:0007669"/>
    <property type="project" value="TreeGrafter"/>
</dbReference>
<keyword evidence="3" id="KW-0804">Transcription</keyword>
<dbReference type="InterPro" id="IPR000843">
    <property type="entry name" value="HTH_LacI"/>
</dbReference>
<evidence type="ECO:0000313" key="5">
    <source>
        <dbReference type="EMBL" id="MBI6872197.1"/>
    </source>
</evidence>
<dbReference type="PROSITE" id="PS50932">
    <property type="entry name" value="HTH_LACI_2"/>
    <property type="match status" value="1"/>
</dbReference>
<dbReference type="RefSeq" id="WP_211141689.1">
    <property type="nucleotide sequence ID" value="NZ_JAEEGB010000005.1"/>
</dbReference>
<dbReference type="Pfam" id="PF00356">
    <property type="entry name" value="LacI"/>
    <property type="match status" value="1"/>
</dbReference>
<dbReference type="PANTHER" id="PTHR30146:SF109">
    <property type="entry name" value="HTH-TYPE TRANSCRIPTIONAL REGULATOR GALS"/>
    <property type="match status" value="1"/>
</dbReference>
<dbReference type="EMBL" id="JAEEGB010000005">
    <property type="protein sequence ID" value="MBI6872197.1"/>
    <property type="molecule type" value="Genomic_DNA"/>
</dbReference>